<dbReference type="OrthoDB" id="2659320at2"/>
<dbReference type="EMBL" id="FNGM01000023">
    <property type="protein sequence ID" value="SDN01325.1"/>
    <property type="molecule type" value="Genomic_DNA"/>
</dbReference>
<accession>A0A1G9XYS5</accession>
<name>A0A1G9XYS5_9BACL</name>
<reference evidence="2 4" key="2">
    <citation type="submission" date="2016-10" db="EMBL/GenBank/DDBJ databases">
        <authorList>
            <person name="de Groot N.N."/>
        </authorList>
    </citation>
    <scope>NUCLEOTIDE SEQUENCE [LARGE SCALE GENOMIC DNA]</scope>
    <source>
        <strain evidence="2 4">CGMCC 1.10239</strain>
    </source>
</reference>
<keyword evidence="3" id="KW-1185">Reference proteome</keyword>
<evidence type="ECO:0000313" key="2">
    <source>
        <dbReference type="EMBL" id="SDN01325.1"/>
    </source>
</evidence>
<organism evidence="2 4">
    <name type="scientific">Paenibacillus jilunlii</name>
    <dbReference type="NCBI Taxonomy" id="682956"/>
    <lineage>
        <taxon>Bacteria</taxon>
        <taxon>Bacillati</taxon>
        <taxon>Bacillota</taxon>
        <taxon>Bacilli</taxon>
        <taxon>Bacillales</taxon>
        <taxon>Paenibacillaceae</taxon>
        <taxon>Paenibacillus</taxon>
    </lineage>
</organism>
<dbReference type="RefSeq" id="WP_062520022.1">
    <property type="nucleotide sequence ID" value="NZ_CP048429.1"/>
</dbReference>
<reference evidence="1 3" key="1">
    <citation type="submission" date="2015-08" db="EMBL/GenBank/DDBJ databases">
        <title>Genome of Paenibacillus jilunlii.</title>
        <authorList>
            <person name="Sant'Anna F.H."/>
            <person name="Ambrosini A."/>
            <person name="Souza R."/>
            <person name="Bach E."/>
            <person name="Fernandes G."/>
            <person name="Balsanelli E."/>
            <person name="Baura V.A."/>
            <person name="Pedrosa F.O."/>
            <person name="Souza E.M."/>
            <person name="Passaglia L."/>
        </authorList>
    </citation>
    <scope>NUCLEOTIDE SEQUENCE [LARGE SCALE GENOMIC DNA]</scope>
    <source>
        <strain evidence="1 3">DSM 23019</strain>
    </source>
</reference>
<protein>
    <submittedName>
        <fullName evidence="2">Uncharacterized protein</fullName>
    </submittedName>
</protein>
<evidence type="ECO:0000313" key="4">
    <source>
        <dbReference type="Proteomes" id="UP000182783"/>
    </source>
</evidence>
<evidence type="ECO:0000313" key="3">
    <source>
        <dbReference type="Proteomes" id="UP000070252"/>
    </source>
</evidence>
<dbReference type="EMBL" id="LIPY01000088">
    <property type="protein sequence ID" value="KWX79265.1"/>
    <property type="molecule type" value="Genomic_DNA"/>
</dbReference>
<evidence type="ECO:0000313" key="1">
    <source>
        <dbReference type="EMBL" id="KWX79265.1"/>
    </source>
</evidence>
<gene>
    <name evidence="1" type="ORF">AML91_03200</name>
    <name evidence="2" type="ORF">SAMN05216191_12367</name>
</gene>
<dbReference type="Proteomes" id="UP000182783">
    <property type="component" value="Unassembled WGS sequence"/>
</dbReference>
<proteinExistence type="predicted"/>
<sequence length="199" mass="21310">MLIVLMYIFALLGVSLLLAAGILQVRLSSASSARNKPASGLTSFNFNFTEQVITPDKSHIIALDEESKQMAVGFCNPASQEAGSPAMFPFEHILGSEIVENALTLTKVSKTSRITTSPVRQNPGAAAQSGTTAVKLDTGDTEEITELTLIIYLDSADTPVLSIPFLPDLTPAKKCDLQYSQALSKARQIHEMIRGIVSA</sequence>
<dbReference type="Proteomes" id="UP000070252">
    <property type="component" value="Unassembled WGS sequence"/>
</dbReference>
<dbReference type="AlphaFoldDB" id="A0A1G9XYS5"/>